<evidence type="ECO:0000256" key="2">
    <source>
        <dbReference type="ARBA" id="ARBA00022723"/>
    </source>
</evidence>
<evidence type="ECO:0000313" key="7">
    <source>
        <dbReference type="Proteomes" id="UP000198287"/>
    </source>
</evidence>
<comment type="caution">
    <text evidence="6">The sequence shown here is derived from an EMBL/GenBank/DDBJ whole genome shotgun (WGS) entry which is preliminary data.</text>
</comment>
<evidence type="ECO:0000256" key="1">
    <source>
        <dbReference type="ARBA" id="ARBA00006787"/>
    </source>
</evidence>
<feature type="binding site" evidence="5">
    <location>
        <position position="311"/>
    </location>
    <ligand>
        <name>Fe cation</name>
        <dbReference type="ChEBI" id="CHEBI:24875"/>
        <note>catalytic</note>
    </ligand>
</feature>
<dbReference type="AlphaFoldDB" id="A0A226EB52"/>
<keyword evidence="6" id="KW-0378">Hydrolase</keyword>
<evidence type="ECO:0000313" key="6">
    <source>
        <dbReference type="EMBL" id="OXA54892.1"/>
    </source>
</evidence>
<proteinExistence type="inferred from homology"/>
<evidence type="ECO:0000256" key="4">
    <source>
        <dbReference type="ARBA" id="ARBA00023004"/>
    </source>
</evidence>
<dbReference type="GO" id="GO:0010436">
    <property type="term" value="F:carotenoid dioxygenase activity"/>
    <property type="evidence" value="ECO:0007669"/>
    <property type="project" value="TreeGrafter"/>
</dbReference>
<keyword evidence="7" id="KW-1185">Reference proteome</keyword>
<dbReference type="Proteomes" id="UP000198287">
    <property type="component" value="Unassembled WGS sequence"/>
</dbReference>
<dbReference type="InterPro" id="IPR004294">
    <property type="entry name" value="Carotenoid_Oase"/>
</dbReference>
<evidence type="ECO:0000256" key="5">
    <source>
        <dbReference type="PIRSR" id="PIRSR604294-1"/>
    </source>
</evidence>
<reference evidence="6 7" key="1">
    <citation type="submission" date="2015-12" db="EMBL/GenBank/DDBJ databases">
        <title>The genome of Folsomia candida.</title>
        <authorList>
            <person name="Faddeeva A."/>
            <person name="Derks M.F."/>
            <person name="Anvar Y."/>
            <person name="Smit S."/>
            <person name="Van Straalen N."/>
            <person name="Roelofs D."/>
        </authorList>
    </citation>
    <scope>NUCLEOTIDE SEQUENCE [LARGE SCALE GENOMIC DNA]</scope>
    <source>
        <strain evidence="6 7">VU population</strain>
        <tissue evidence="6">Whole body</tissue>
    </source>
</reference>
<organism evidence="6 7">
    <name type="scientific">Folsomia candida</name>
    <name type="common">Springtail</name>
    <dbReference type="NCBI Taxonomy" id="158441"/>
    <lineage>
        <taxon>Eukaryota</taxon>
        <taxon>Metazoa</taxon>
        <taxon>Ecdysozoa</taxon>
        <taxon>Arthropoda</taxon>
        <taxon>Hexapoda</taxon>
        <taxon>Collembola</taxon>
        <taxon>Entomobryomorpha</taxon>
        <taxon>Isotomoidea</taxon>
        <taxon>Isotomidae</taxon>
        <taxon>Proisotominae</taxon>
        <taxon>Folsomia</taxon>
    </lineage>
</organism>
<dbReference type="PANTHER" id="PTHR10543:SF24">
    <property type="entry name" value="CAROTENOID ISOMEROOXYGENASE"/>
    <property type="match status" value="1"/>
</dbReference>
<accession>A0A226EB52</accession>
<dbReference type="GO" id="GO:0016787">
    <property type="term" value="F:hydrolase activity"/>
    <property type="evidence" value="ECO:0007669"/>
    <property type="project" value="UniProtKB-KW"/>
</dbReference>
<keyword evidence="3" id="KW-0560">Oxidoreductase</keyword>
<feature type="binding site" evidence="5">
    <location>
        <position position="239"/>
    </location>
    <ligand>
        <name>Fe cation</name>
        <dbReference type="ChEBI" id="CHEBI:24875"/>
        <note>catalytic</note>
    </ligand>
</feature>
<gene>
    <name evidence="6" type="ORF">Fcan01_11645</name>
</gene>
<feature type="binding site" evidence="5">
    <location>
        <position position="177"/>
    </location>
    <ligand>
        <name>Fe cation</name>
        <dbReference type="ChEBI" id="CHEBI:24875"/>
        <note>catalytic</note>
    </ligand>
</feature>
<dbReference type="GO" id="GO:0046872">
    <property type="term" value="F:metal ion binding"/>
    <property type="evidence" value="ECO:0007669"/>
    <property type="project" value="UniProtKB-KW"/>
</dbReference>
<name>A0A226EB52_FOLCA</name>
<dbReference type="OrthoDB" id="1069523at2759"/>
<keyword evidence="4 5" id="KW-0408">Iron</keyword>
<protein>
    <submittedName>
        <fullName evidence="6">Retinoid isomerohydrolase</fullName>
    </submittedName>
</protein>
<dbReference type="EMBL" id="LNIX01000005">
    <property type="protein sequence ID" value="OXA54892.1"/>
    <property type="molecule type" value="Genomic_DNA"/>
</dbReference>
<dbReference type="Pfam" id="PF03055">
    <property type="entry name" value="RPE65"/>
    <property type="match status" value="1"/>
</dbReference>
<dbReference type="PANTHER" id="PTHR10543">
    <property type="entry name" value="BETA-CAROTENE DIOXYGENASE"/>
    <property type="match status" value="1"/>
</dbReference>
<keyword evidence="2 5" id="KW-0479">Metal-binding</keyword>
<comment type="cofactor">
    <cofactor evidence="5">
        <name>Fe(2+)</name>
        <dbReference type="ChEBI" id="CHEBI:29033"/>
    </cofactor>
    <text evidence="5">Binds 1 Fe(2+) ion per subunit.</text>
</comment>
<evidence type="ECO:0000256" key="3">
    <source>
        <dbReference type="ARBA" id="ARBA00023002"/>
    </source>
</evidence>
<dbReference type="OMA" id="YICTSEI"/>
<comment type="similarity">
    <text evidence="1">Belongs to the carotenoid oxygenase family.</text>
</comment>
<dbReference type="GO" id="GO:0016121">
    <property type="term" value="P:carotene catabolic process"/>
    <property type="evidence" value="ECO:0007669"/>
    <property type="project" value="TreeGrafter"/>
</dbReference>
<sequence>MAMAENQIRVFKSLKETRKPEVAKIIGEIPEWAAGQVSRSCPAKWDYPKFRLNHTFDGYQMITKFDIKGGKSGSVSFTSKFVSSEAFKRAEASQKPIISEFSTRTAGSDAKSALGKIVAMILQATDNCQYICTSEICRNPIVIGHAGFMYELDPKSLHCISKYDSANDFSLHAISAHPLTDPATGETYNVGISIVPAVKWKVVKYPQGCKSSPLKETLKKGKIIGSHSCRTKSGVPLLHSFGMSNNYLVWIDQPCHFNLAKAIKLMFKGFCQREVMDWFPEKKNQFYIFNKKTLKVMKTEILSKDAFVFLHILNCYEENDHLIVDLFGMPNIQFVDAQVLAKLRAWHVLRDAECPRLLRFVIPLGVATIGICPENKNLVSVNSTATALKIDDKIFLQPELVSDVKMDFPTWNKKFSGKDLRFVWTTGALCPSVHHHKVIKLKTIWFGKLFGNEGEMAGFYGMAGWEGFERGRKGLF</sequence>